<accession>A0A834DL73</accession>
<dbReference type="Proteomes" id="UP000664940">
    <property type="component" value="Unassembled WGS sequence"/>
</dbReference>
<name>A0A834DL73_9CHIR</name>
<keyword evidence="2" id="KW-0732">Signal</keyword>
<feature type="signal peptide" evidence="2">
    <location>
        <begin position="1"/>
        <end position="23"/>
    </location>
</feature>
<evidence type="ECO:0000313" key="4">
    <source>
        <dbReference type="Proteomes" id="UP000664940"/>
    </source>
</evidence>
<evidence type="ECO:0000256" key="2">
    <source>
        <dbReference type="SAM" id="SignalP"/>
    </source>
</evidence>
<feature type="chain" id="PRO_5032990957" evidence="2">
    <location>
        <begin position="24"/>
        <end position="150"/>
    </location>
</feature>
<dbReference type="EMBL" id="JABVXQ010000013">
    <property type="protein sequence ID" value="KAF6081847.1"/>
    <property type="molecule type" value="Genomic_DNA"/>
</dbReference>
<feature type="transmembrane region" description="Helical" evidence="1">
    <location>
        <begin position="91"/>
        <end position="117"/>
    </location>
</feature>
<comment type="caution">
    <text evidence="3">The sequence shown here is derived from an EMBL/GenBank/DDBJ whole genome shotgun (WGS) entry which is preliminary data.</text>
</comment>
<sequence length="150" mass="16981">MTGILTSVKWYLMVVLISISLLASDVEHPFMCLCALCMSSLVKCLLRSFAHSLIGFVFLVWSHVSSFYILEIKPLSKVSLANIFSHRIVSLFILLMFSLAMQKLFNLMNCHLFAVSFMSLSLEDIPVKILLHGISQIFLPMSTSRIYMVP</sequence>
<keyword evidence="1" id="KW-0812">Transmembrane</keyword>
<dbReference type="AlphaFoldDB" id="A0A834DL73"/>
<keyword evidence="1" id="KW-0472">Membrane</keyword>
<gene>
    <name evidence="3" type="ORF">HJG60_008853</name>
</gene>
<feature type="transmembrane region" description="Helical" evidence="1">
    <location>
        <begin position="50"/>
        <end position="70"/>
    </location>
</feature>
<keyword evidence="1" id="KW-1133">Transmembrane helix</keyword>
<evidence type="ECO:0000256" key="1">
    <source>
        <dbReference type="SAM" id="Phobius"/>
    </source>
</evidence>
<proteinExistence type="predicted"/>
<organism evidence="3 4">
    <name type="scientific">Phyllostomus discolor</name>
    <name type="common">pale spear-nosed bat</name>
    <dbReference type="NCBI Taxonomy" id="89673"/>
    <lineage>
        <taxon>Eukaryota</taxon>
        <taxon>Metazoa</taxon>
        <taxon>Chordata</taxon>
        <taxon>Craniata</taxon>
        <taxon>Vertebrata</taxon>
        <taxon>Euteleostomi</taxon>
        <taxon>Mammalia</taxon>
        <taxon>Eutheria</taxon>
        <taxon>Laurasiatheria</taxon>
        <taxon>Chiroptera</taxon>
        <taxon>Yangochiroptera</taxon>
        <taxon>Phyllostomidae</taxon>
        <taxon>Phyllostominae</taxon>
        <taxon>Phyllostomus</taxon>
    </lineage>
</organism>
<protein>
    <submittedName>
        <fullName evidence="3">Uncharacterized protein</fullName>
    </submittedName>
</protein>
<reference evidence="3 4" key="1">
    <citation type="journal article" date="2020" name="Nature">
        <title>Six reference-quality genomes reveal evolution of bat adaptations.</title>
        <authorList>
            <person name="Jebb D."/>
            <person name="Huang Z."/>
            <person name="Pippel M."/>
            <person name="Hughes G.M."/>
            <person name="Lavrichenko K."/>
            <person name="Devanna P."/>
            <person name="Winkler S."/>
            <person name="Jermiin L.S."/>
            <person name="Skirmuntt E.C."/>
            <person name="Katzourakis A."/>
            <person name="Burkitt-Gray L."/>
            <person name="Ray D.A."/>
            <person name="Sullivan K.A.M."/>
            <person name="Roscito J.G."/>
            <person name="Kirilenko B.M."/>
            <person name="Davalos L.M."/>
            <person name="Corthals A.P."/>
            <person name="Power M.L."/>
            <person name="Jones G."/>
            <person name="Ransome R.D."/>
            <person name="Dechmann D.K.N."/>
            <person name="Locatelli A.G."/>
            <person name="Puechmaille S.J."/>
            <person name="Fedrigo O."/>
            <person name="Jarvis E.D."/>
            <person name="Hiller M."/>
            <person name="Vernes S.C."/>
            <person name="Myers E.W."/>
            <person name="Teeling E.C."/>
        </authorList>
    </citation>
    <scope>NUCLEOTIDE SEQUENCE [LARGE SCALE GENOMIC DNA]</scope>
    <source>
        <strain evidence="3">Bat1K_MPI-CBG_1</strain>
    </source>
</reference>
<evidence type="ECO:0000313" key="3">
    <source>
        <dbReference type="EMBL" id="KAF6081847.1"/>
    </source>
</evidence>